<gene>
    <name evidence="1" type="ORF">ACFSW8_04010</name>
</gene>
<sequence length="302" mass="35619">MKQSDLEELIDCLPSGRSLYTYGKDWYAIELLKYQITQPTRIQQLRESRFGKLMQKPKVRQWLGALGGSTIAPQDINLIYPEEAETFRLAVDSFDGWIQTTRKNKQCWNLVLQLNLNESDARFLDQYNVLRENDPFEWLCHPVSRSRHRTLAWARIDLDWESGEVLIEEIQNDRIREAKSLLHSAKKHGDGQTFKRWGTEYPVKFFEEYWNKHIQPLSRFWDEAMLSATLKFIREELGLRSIFYHTPLSGSAYKGESAQDAPKSIYTKLPQKFCFELTDQRPCFAPKVHRKIPHAHFLHLQL</sequence>
<dbReference type="EMBL" id="JBHUJB010000020">
    <property type="protein sequence ID" value="MFD2158058.1"/>
    <property type="molecule type" value="Genomic_DNA"/>
</dbReference>
<proteinExistence type="predicted"/>
<dbReference type="Proteomes" id="UP001597389">
    <property type="component" value="Unassembled WGS sequence"/>
</dbReference>
<organism evidence="1 2">
    <name type="scientific">Rubritalea tangerina</name>
    <dbReference type="NCBI Taxonomy" id="430798"/>
    <lineage>
        <taxon>Bacteria</taxon>
        <taxon>Pseudomonadati</taxon>
        <taxon>Verrucomicrobiota</taxon>
        <taxon>Verrucomicrobiia</taxon>
        <taxon>Verrucomicrobiales</taxon>
        <taxon>Rubritaleaceae</taxon>
        <taxon>Rubritalea</taxon>
    </lineage>
</organism>
<comment type="caution">
    <text evidence="1">The sequence shown here is derived from an EMBL/GenBank/DDBJ whole genome shotgun (WGS) entry which is preliminary data.</text>
</comment>
<evidence type="ECO:0000313" key="1">
    <source>
        <dbReference type="EMBL" id="MFD2158058.1"/>
    </source>
</evidence>
<reference evidence="2" key="1">
    <citation type="journal article" date="2019" name="Int. J. Syst. Evol. Microbiol.">
        <title>The Global Catalogue of Microorganisms (GCM) 10K type strain sequencing project: providing services to taxonomists for standard genome sequencing and annotation.</title>
        <authorList>
            <consortium name="The Broad Institute Genomics Platform"/>
            <consortium name="The Broad Institute Genome Sequencing Center for Infectious Disease"/>
            <person name="Wu L."/>
            <person name="Ma J."/>
        </authorList>
    </citation>
    <scope>NUCLEOTIDE SEQUENCE [LARGE SCALE GENOMIC DNA]</scope>
    <source>
        <strain evidence="2">CCUG 57942</strain>
    </source>
</reference>
<name>A0ABW4Z805_9BACT</name>
<evidence type="ECO:0000313" key="2">
    <source>
        <dbReference type="Proteomes" id="UP001597389"/>
    </source>
</evidence>
<keyword evidence="2" id="KW-1185">Reference proteome</keyword>
<dbReference type="RefSeq" id="WP_377088813.1">
    <property type="nucleotide sequence ID" value="NZ_JBHSJL010000014.1"/>
</dbReference>
<protein>
    <submittedName>
        <fullName evidence="1">Uncharacterized protein</fullName>
    </submittedName>
</protein>
<accession>A0ABW4Z805</accession>